<dbReference type="eggNOG" id="COG4992">
    <property type="taxonomic scope" value="Bacteria"/>
</dbReference>
<dbReference type="SUPFAM" id="SSF53383">
    <property type="entry name" value="PLP-dependent transferases"/>
    <property type="match status" value="1"/>
</dbReference>
<dbReference type="InterPro" id="IPR050103">
    <property type="entry name" value="Class-III_PLP-dep_AT"/>
</dbReference>
<gene>
    <name evidence="6" type="primary">yhxA</name>
    <name evidence="6" type="ORF">CLSA_c03020</name>
</gene>
<dbReference type="PROSITE" id="PS00600">
    <property type="entry name" value="AA_TRANSFER_CLASS_3"/>
    <property type="match status" value="1"/>
</dbReference>
<dbReference type="Proteomes" id="UP000017118">
    <property type="component" value="Chromosome"/>
</dbReference>
<sequence length="442" mass="49340">MHLKRLEFYIGKLSKKGDINMSINPVVRVSQKFDEGNDIGLITSGEDKYIYDSDGKKYLDFCGGIWNMPFGYTNLAINEKIIKQLNKLPFCNLVTNIADIQHNYAVRLCKIIGTGAVLYTCSGSESIEAAIKTCRKYQAIKKSSRKGISAFPLSYHGTTYGAMSVSGIDQVLLEDYFPLLDNIMWIDLPKDLQDEDIWIEVVENHFKKNAENMAGIIIEPIFGSGGIVPIPEKVFKRIQELCSSNDILLVVDEVTTGFGRTGIPFAFQRYGIKPDLICLSKGISNGYLPLGALAFSNRVVETFIEKDATLEHFSTQGGNLISIAAADAVLDLMEHYEDYEVAAKGEYMVNYLKQLLGSYKSISVRGTGLMIGISFPKDLDAERLLDVWAKIRKRGLLVYIFSNPGYNLGLSLFPPFTSTKDDLKKAADKIVSLLKRYPDIVY</sequence>
<organism evidence="6 7">
    <name type="scientific">Clostridium saccharobutylicum DSM 13864</name>
    <dbReference type="NCBI Taxonomy" id="1345695"/>
    <lineage>
        <taxon>Bacteria</taxon>
        <taxon>Bacillati</taxon>
        <taxon>Bacillota</taxon>
        <taxon>Clostridia</taxon>
        <taxon>Eubacteriales</taxon>
        <taxon>Clostridiaceae</taxon>
        <taxon>Clostridium</taxon>
    </lineage>
</organism>
<dbReference type="InterPro" id="IPR015422">
    <property type="entry name" value="PyrdxlP-dep_Trfase_small"/>
</dbReference>
<dbReference type="InterPro" id="IPR015421">
    <property type="entry name" value="PyrdxlP-dep_Trfase_major"/>
</dbReference>
<name>U5MKM0_CLOSA</name>
<keyword evidence="4 5" id="KW-0663">Pyridoxal phosphate</keyword>
<dbReference type="GO" id="GO:0008483">
    <property type="term" value="F:transaminase activity"/>
    <property type="evidence" value="ECO:0007669"/>
    <property type="project" value="UniProtKB-KW"/>
</dbReference>
<evidence type="ECO:0000313" key="6">
    <source>
        <dbReference type="EMBL" id="AGX41354.1"/>
    </source>
</evidence>
<evidence type="ECO:0000256" key="3">
    <source>
        <dbReference type="ARBA" id="ARBA00022679"/>
    </source>
</evidence>
<keyword evidence="7" id="KW-1185">Reference proteome</keyword>
<dbReference type="HOGENOM" id="CLU_016922_4_3_9"/>
<proteinExistence type="inferred from homology"/>
<accession>U5MKM0</accession>
<dbReference type="AlphaFoldDB" id="U5MKM0"/>
<dbReference type="EC" id="2.6.-.-" evidence="6"/>
<evidence type="ECO:0000256" key="2">
    <source>
        <dbReference type="ARBA" id="ARBA00022576"/>
    </source>
</evidence>
<dbReference type="InterPro" id="IPR049704">
    <property type="entry name" value="Aminotrans_3_PPA_site"/>
</dbReference>
<keyword evidence="2 6" id="KW-0032">Aminotransferase</keyword>
<dbReference type="CDD" id="cd00610">
    <property type="entry name" value="OAT_like"/>
    <property type="match status" value="1"/>
</dbReference>
<evidence type="ECO:0000313" key="7">
    <source>
        <dbReference type="Proteomes" id="UP000017118"/>
    </source>
</evidence>
<comment type="similarity">
    <text evidence="5">Belongs to the class-III pyridoxal-phosphate-dependent aminotransferase family.</text>
</comment>
<evidence type="ECO:0000256" key="4">
    <source>
        <dbReference type="ARBA" id="ARBA00022898"/>
    </source>
</evidence>
<comment type="cofactor">
    <cofactor evidence="1">
        <name>pyridoxal 5'-phosphate</name>
        <dbReference type="ChEBI" id="CHEBI:597326"/>
    </cofactor>
</comment>
<dbReference type="PANTHER" id="PTHR11986">
    <property type="entry name" value="AMINOTRANSFERASE CLASS III"/>
    <property type="match status" value="1"/>
</dbReference>
<dbReference type="PANTHER" id="PTHR11986:SF79">
    <property type="entry name" value="ACETYLORNITHINE AMINOTRANSFERASE, MITOCHONDRIAL"/>
    <property type="match status" value="1"/>
</dbReference>
<evidence type="ECO:0000256" key="1">
    <source>
        <dbReference type="ARBA" id="ARBA00001933"/>
    </source>
</evidence>
<evidence type="ECO:0000256" key="5">
    <source>
        <dbReference type="RuleBase" id="RU003560"/>
    </source>
</evidence>
<protein>
    <submittedName>
        <fullName evidence="6">Aminotransferase YhxA</fullName>
        <ecNumber evidence="6">2.6.-.-</ecNumber>
    </submittedName>
</protein>
<dbReference type="Gene3D" id="3.40.640.10">
    <property type="entry name" value="Type I PLP-dependent aspartate aminotransferase-like (Major domain)"/>
    <property type="match status" value="1"/>
</dbReference>
<dbReference type="EMBL" id="CP006721">
    <property type="protein sequence ID" value="AGX41354.1"/>
    <property type="molecule type" value="Genomic_DNA"/>
</dbReference>
<dbReference type="Gene3D" id="3.90.1150.10">
    <property type="entry name" value="Aspartate Aminotransferase, domain 1"/>
    <property type="match status" value="1"/>
</dbReference>
<dbReference type="GO" id="GO:0030170">
    <property type="term" value="F:pyridoxal phosphate binding"/>
    <property type="evidence" value="ECO:0007669"/>
    <property type="project" value="InterPro"/>
</dbReference>
<dbReference type="KEGG" id="csb:CLSA_c03020"/>
<dbReference type="InterPro" id="IPR005814">
    <property type="entry name" value="Aminotrans_3"/>
</dbReference>
<reference evidence="6 7" key="1">
    <citation type="journal article" date="2013" name="Genome Announc.">
        <title>Complete Genome Sequence of the Solvent Producer Clostridium saccharobutylicum NCP262 (DSM 13864).</title>
        <authorList>
            <person name="Poehlein A."/>
            <person name="Hartwich K."/>
            <person name="Krabben P."/>
            <person name="Ehrenreich A."/>
            <person name="Liebl W."/>
            <person name="Durre P."/>
            <person name="Gottschalk G."/>
            <person name="Daniel R."/>
        </authorList>
    </citation>
    <scope>NUCLEOTIDE SEQUENCE [LARGE SCALE GENOMIC DNA]</scope>
    <source>
        <strain evidence="6">DSM 13864</strain>
    </source>
</reference>
<keyword evidence="3 6" id="KW-0808">Transferase</keyword>
<dbReference type="Pfam" id="PF00202">
    <property type="entry name" value="Aminotran_3"/>
    <property type="match status" value="1"/>
</dbReference>
<dbReference type="InterPro" id="IPR015424">
    <property type="entry name" value="PyrdxlP-dep_Trfase"/>
</dbReference>
<dbReference type="PATRIC" id="fig|1345695.3.peg.276"/>
<dbReference type="GO" id="GO:0042802">
    <property type="term" value="F:identical protein binding"/>
    <property type="evidence" value="ECO:0007669"/>
    <property type="project" value="TreeGrafter"/>
</dbReference>